<organism evidence="2 3">
    <name type="scientific">Anoxynatronum sibiricum</name>
    <dbReference type="NCBI Taxonomy" id="210623"/>
    <lineage>
        <taxon>Bacteria</taxon>
        <taxon>Bacillati</taxon>
        <taxon>Bacillota</taxon>
        <taxon>Clostridia</taxon>
        <taxon>Eubacteriales</taxon>
        <taxon>Clostridiaceae</taxon>
        <taxon>Anoxynatronum</taxon>
    </lineage>
</organism>
<sequence>MKYQHNRIKSKERNGMSFPGWATALLIASLMIAGAMTGCQSPPVSDSGVSGEPLRAVTLVLDWVPNTNHTGFYSAVSMGYFAEEGLEVEIIQPTHGGSADLIAAGQGEFGISYQEQVTYARTAADPLPIKAIAAIIQHNTSGFASPASKNIEHPGDFEGKTYGGWGSPVEEAMLQALMTSDGGDFSQVEMMSIGTADFFDAVENHVDFTWIYYGWDGIAAELRDYDINFILLQDYVPALNFYTPALITSEKLIDEDPELVQAFLRASARGYQFAIQQPEAAAAHLLAAVPELDEAMVVASQQYLAQQYQADAPRWGEMKLSVWEDYAHWMFQQGLLENQLDASAAFTNAYLPEAGDIK</sequence>
<dbReference type="Pfam" id="PF09084">
    <property type="entry name" value="NMT1"/>
    <property type="match status" value="1"/>
</dbReference>
<dbReference type="Proteomes" id="UP001407405">
    <property type="component" value="Unassembled WGS sequence"/>
</dbReference>
<evidence type="ECO:0000313" key="2">
    <source>
        <dbReference type="EMBL" id="MEN1759073.1"/>
    </source>
</evidence>
<dbReference type="Gene3D" id="3.40.190.10">
    <property type="entry name" value="Periplasmic binding protein-like II"/>
    <property type="match status" value="2"/>
</dbReference>
<dbReference type="InterPro" id="IPR015168">
    <property type="entry name" value="SsuA/THI5"/>
</dbReference>
<dbReference type="SUPFAM" id="SSF53850">
    <property type="entry name" value="Periplasmic binding protein-like II"/>
    <property type="match status" value="1"/>
</dbReference>
<dbReference type="InterPro" id="IPR027939">
    <property type="entry name" value="NMT1/THI5"/>
</dbReference>
<dbReference type="PANTHER" id="PTHR31528:SF3">
    <property type="entry name" value="THIAMINE BIOSYNTHESIS PROTEIN HI_0357-RELATED"/>
    <property type="match status" value="1"/>
</dbReference>
<dbReference type="PANTHER" id="PTHR31528">
    <property type="entry name" value="4-AMINO-5-HYDROXYMETHYL-2-METHYLPYRIMIDINE PHOSPHATE SYNTHASE THI11-RELATED"/>
    <property type="match status" value="1"/>
</dbReference>
<accession>A0ABU9VPG3</accession>
<dbReference type="EMBL" id="JBCITM010000001">
    <property type="protein sequence ID" value="MEN1759073.1"/>
    <property type="molecule type" value="Genomic_DNA"/>
</dbReference>
<protein>
    <submittedName>
        <fullName evidence="2">ABC transporter substrate-binding protein</fullName>
    </submittedName>
</protein>
<gene>
    <name evidence="2" type="ORF">AAIG11_01185</name>
</gene>
<feature type="domain" description="SsuA/THI5-like" evidence="1">
    <location>
        <begin position="66"/>
        <end position="281"/>
    </location>
</feature>
<evidence type="ECO:0000259" key="1">
    <source>
        <dbReference type="Pfam" id="PF09084"/>
    </source>
</evidence>
<dbReference type="RefSeq" id="WP_343184454.1">
    <property type="nucleotide sequence ID" value="NZ_JBCITM010000001.1"/>
</dbReference>
<comment type="caution">
    <text evidence="2">The sequence shown here is derived from an EMBL/GenBank/DDBJ whole genome shotgun (WGS) entry which is preliminary data.</text>
</comment>
<name>A0ABU9VPG3_9CLOT</name>
<evidence type="ECO:0000313" key="3">
    <source>
        <dbReference type="Proteomes" id="UP001407405"/>
    </source>
</evidence>
<proteinExistence type="predicted"/>
<reference evidence="2 3" key="1">
    <citation type="submission" date="2024-04" db="EMBL/GenBank/DDBJ databases">
        <title>Genome sequencing and metabolic network reconstruction of aminoacids and betaine degradation by Anoxynatronum sibiricum.</title>
        <authorList>
            <person name="Detkova E.N."/>
            <person name="Boltjanskaja Y.V."/>
            <person name="Mardanov A.V."/>
            <person name="Kevbrin V."/>
        </authorList>
    </citation>
    <scope>NUCLEOTIDE SEQUENCE [LARGE SCALE GENOMIC DNA]</scope>
    <source>
        <strain evidence="2 3">Z-7981</strain>
    </source>
</reference>
<keyword evidence="3" id="KW-1185">Reference proteome</keyword>